<name>A0A815N071_9BILA</name>
<sequence>MLPIFSKVYEKLFLLRFNRWTTKMNILPEQQSGARPHQATTSRANCLLEQITQSQRYNTFTPVICIDFLQALDKLWQQGLLLKLNKFDCPPAYLVWISVESVSINAKRGASQGSCLGRVMYVVCHYDLPQMFPNSSNVHAYVDDISIVYIPSIHFKFKHQIIQIEKDINIDM</sequence>
<feature type="domain" description="Reverse transcriptase" evidence="1">
    <location>
        <begin position="4"/>
        <end position="148"/>
    </location>
</feature>
<evidence type="ECO:0000313" key="2">
    <source>
        <dbReference type="EMBL" id="CAF1423068.1"/>
    </source>
</evidence>
<accession>A0A815N071</accession>
<protein>
    <recommendedName>
        <fullName evidence="1">Reverse transcriptase domain-containing protein</fullName>
    </recommendedName>
</protein>
<dbReference type="EMBL" id="CAJNOW010004601">
    <property type="protein sequence ID" value="CAF1423068.1"/>
    <property type="molecule type" value="Genomic_DNA"/>
</dbReference>
<proteinExistence type="predicted"/>
<dbReference type="Pfam" id="PF00078">
    <property type="entry name" value="RVT_1"/>
    <property type="match status" value="1"/>
</dbReference>
<reference evidence="2" key="1">
    <citation type="submission" date="2021-02" db="EMBL/GenBank/DDBJ databases">
        <authorList>
            <person name="Nowell W R."/>
        </authorList>
    </citation>
    <scope>NUCLEOTIDE SEQUENCE</scope>
</reference>
<evidence type="ECO:0000313" key="3">
    <source>
        <dbReference type="Proteomes" id="UP000663834"/>
    </source>
</evidence>
<dbReference type="InterPro" id="IPR000477">
    <property type="entry name" value="RT_dom"/>
</dbReference>
<dbReference type="OrthoDB" id="416454at2759"/>
<organism evidence="2 3">
    <name type="scientific">Rotaria magnacalcarata</name>
    <dbReference type="NCBI Taxonomy" id="392030"/>
    <lineage>
        <taxon>Eukaryota</taxon>
        <taxon>Metazoa</taxon>
        <taxon>Spiralia</taxon>
        <taxon>Gnathifera</taxon>
        <taxon>Rotifera</taxon>
        <taxon>Eurotatoria</taxon>
        <taxon>Bdelloidea</taxon>
        <taxon>Philodinida</taxon>
        <taxon>Philodinidae</taxon>
        <taxon>Rotaria</taxon>
    </lineage>
</organism>
<dbReference type="AlphaFoldDB" id="A0A815N071"/>
<evidence type="ECO:0000259" key="1">
    <source>
        <dbReference type="Pfam" id="PF00078"/>
    </source>
</evidence>
<gene>
    <name evidence="2" type="ORF">KQP761_LOCUS10663</name>
</gene>
<dbReference type="Proteomes" id="UP000663834">
    <property type="component" value="Unassembled WGS sequence"/>
</dbReference>
<comment type="caution">
    <text evidence="2">The sequence shown here is derived from an EMBL/GenBank/DDBJ whole genome shotgun (WGS) entry which is preliminary data.</text>
</comment>